<dbReference type="RefSeq" id="WP_127008417.1">
    <property type="nucleotide sequence ID" value="NZ_DAWCUT010000002.1"/>
</dbReference>
<dbReference type="Pfam" id="PF13335">
    <property type="entry name" value="Mg_chelatase_C"/>
    <property type="match status" value="1"/>
</dbReference>
<keyword evidence="2" id="KW-0547">Nucleotide-binding</keyword>
<keyword evidence="3" id="KW-0067">ATP-binding</keyword>
<dbReference type="Gene3D" id="3.40.50.300">
    <property type="entry name" value="P-loop containing nucleotide triphosphate hydrolases"/>
    <property type="match status" value="1"/>
</dbReference>
<dbReference type="Gene3D" id="3.30.230.10">
    <property type="match status" value="1"/>
</dbReference>
<dbReference type="PRINTS" id="PR01657">
    <property type="entry name" value="MCMFAMILY"/>
</dbReference>
<dbReference type="InterPro" id="IPR014721">
    <property type="entry name" value="Ribsml_uS5_D2-typ_fold_subgr"/>
</dbReference>
<dbReference type="Pfam" id="PF13541">
    <property type="entry name" value="ChlI"/>
    <property type="match status" value="1"/>
</dbReference>
<dbReference type="InterPro" id="IPR025158">
    <property type="entry name" value="Mg_chelat-rel_C"/>
</dbReference>
<proteinExistence type="inferred from homology"/>
<dbReference type="InterPro" id="IPR027417">
    <property type="entry name" value="P-loop_NTPase"/>
</dbReference>
<dbReference type="PANTHER" id="PTHR32039:SF7">
    <property type="entry name" value="COMPETENCE PROTEIN COMM"/>
    <property type="match status" value="1"/>
</dbReference>
<dbReference type="InterPro" id="IPR000523">
    <property type="entry name" value="Mg_chelatse_chII-like_cat_dom"/>
</dbReference>
<dbReference type="AlphaFoldDB" id="A0A833CBE8"/>
<reference evidence="5 6" key="1">
    <citation type="submission" date="2019-09" db="EMBL/GenBank/DDBJ databases">
        <title>Draft genome sequence of 3 type strains from the CCUG.</title>
        <authorList>
            <person name="Pineiro-Iglesias B."/>
            <person name="Tunovic T."/>
            <person name="Unosson C."/>
            <person name="Inganas E."/>
            <person name="Ohlen M."/>
            <person name="Cardew S."/>
            <person name="Jensie-Markopoulos S."/>
            <person name="Salva-Serra F."/>
            <person name="Jaen-Luchoro D."/>
            <person name="Karlsson R."/>
            <person name="Svensson-Stadler L."/>
            <person name="Chun J."/>
            <person name="Moore E."/>
        </authorList>
    </citation>
    <scope>NUCLEOTIDE SEQUENCE [LARGE SCALE GENOMIC DNA]</scope>
    <source>
        <strain evidence="5 6">CCUG 65427</strain>
    </source>
</reference>
<accession>A0A833CBE8</accession>
<protein>
    <submittedName>
        <fullName evidence="5">YifB family Mg chelatase-like AAA ATPase</fullName>
    </submittedName>
</protein>
<dbReference type="InterPro" id="IPR004482">
    <property type="entry name" value="Mg_chelat-rel"/>
</dbReference>
<dbReference type="GO" id="GO:0003677">
    <property type="term" value="F:DNA binding"/>
    <property type="evidence" value="ECO:0007669"/>
    <property type="project" value="InterPro"/>
</dbReference>
<dbReference type="SUPFAM" id="SSF54211">
    <property type="entry name" value="Ribosomal protein S5 domain 2-like"/>
    <property type="match status" value="1"/>
</dbReference>
<dbReference type="InterPro" id="IPR001208">
    <property type="entry name" value="MCM_dom"/>
</dbReference>
<dbReference type="PANTHER" id="PTHR32039">
    <property type="entry name" value="MAGNESIUM-CHELATASE SUBUNIT CHLI"/>
    <property type="match status" value="1"/>
</dbReference>
<dbReference type="GeneID" id="83055678"/>
<dbReference type="InterPro" id="IPR045006">
    <property type="entry name" value="CHLI-like"/>
</dbReference>
<dbReference type="EMBL" id="WBKH01000003">
    <property type="protein sequence ID" value="KAB1479192.1"/>
    <property type="molecule type" value="Genomic_DNA"/>
</dbReference>
<evidence type="ECO:0000313" key="6">
    <source>
        <dbReference type="Proteomes" id="UP000434554"/>
    </source>
</evidence>
<dbReference type="InterPro" id="IPR020568">
    <property type="entry name" value="Ribosomal_Su5_D2-typ_SF"/>
</dbReference>
<evidence type="ECO:0000256" key="1">
    <source>
        <dbReference type="ARBA" id="ARBA00006354"/>
    </source>
</evidence>
<dbReference type="SMART" id="SM00382">
    <property type="entry name" value="AAA"/>
    <property type="match status" value="1"/>
</dbReference>
<dbReference type="NCBIfam" id="TIGR00368">
    <property type="entry name" value="YifB family Mg chelatase-like AAA ATPase"/>
    <property type="match status" value="1"/>
</dbReference>
<organism evidence="5 6">
    <name type="scientific">Veillonella seminalis</name>
    <dbReference type="NCBI Taxonomy" id="1502943"/>
    <lineage>
        <taxon>Bacteria</taxon>
        <taxon>Bacillati</taxon>
        <taxon>Bacillota</taxon>
        <taxon>Negativicutes</taxon>
        <taxon>Veillonellales</taxon>
        <taxon>Veillonellaceae</taxon>
        <taxon>Veillonella</taxon>
    </lineage>
</organism>
<sequence>MYAKTKGMVLYGLTAKVVTVEVDIARGLPCFEIVGLPTAAVREAKERVRAAIRNAGFEFPMRRIVINLAPADIRKDGSGLDLAIAMGVLLASDSIRLNSEKMRLLAEASVFIGELSLEGQLKGTSGALALALGAREQQIQRLYTAPFVGVEMKHGFGGDVVIASSLKDLVAMVEGKLPEVLAKKIVSDSSSDTGLSDFKEIKGQYIAKKALEIAAAGGHHVLLTGSPGAGKTMLAKAMPSILPPLTEAEQLSISRIYSVAGLLPAEGLMQTRPFRSPHHTITLAGMAGGGSIPKPGELTLSHEGVLFLDEAPEFSRSVLEVLRQPLEEGVIHISRANGTFTYPCRFILLMAMNPCPCGWHEGGEGHTCTCTPWQIENYIKRLSGPLLDRVDMVIHVSRPSYEELQATDDNESSVTIRERVIRARMIQQYRCEKLGYDGLLNSHTNGLLNSELSHAQLAKVCKTTDAAQQILAQAFQRLDISIRSYDKILRVARTIADLAGDERVDTNHIAEALSYRM</sequence>
<evidence type="ECO:0000259" key="4">
    <source>
        <dbReference type="SMART" id="SM00382"/>
    </source>
</evidence>
<feature type="domain" description="AAA+ ATPase" evidence="4">
    <location>
        <begin position="217"/>
        <end position="400"/>
    </location>
</feature>
<evidence type="ECO:0000256" key="2">
    <source>
        <dbReference type="ARBA" id="ARBA00022741"/>
    </source>
</evidence>
<name>A0A833CBE8_9FIRM</name>
<dbReference type="SUPFAM" id="SSF52540">
    <property type="entry name" value="P-loop containing nucleoside triphosphate hydrolases"/>
    <property type="match status" value="1"/>
</dbReference>
<comment type="caution">
    <text evidence="5">The sequence shown here is derived from an EMBL/GenBank/DDBJ whole genome shotgun (WGS) entry which is preliminary data.</text>
</comment>
<dbReference type="Pfam" id="PF01078">
    <property type="entry name" value="Mg_chelatase"/>
    <property type="match status" value="1"/>
</dbReference>
<comment type="similarity">
    <text evidence="1">Belongs to the Mg-chelatase subunits D/I family. ComM subfamily.</text>
</comment>
<evidence type="ECO:0000256" key="3">
    <source>
        <dbReference type="ARBA" id="ARBA00022840"/>
    </source>
</evidence>
<gene>
    <name evidence="5" type="ORF">F8R14_03285</name>
</gene>
<evidence type="ECO:0000313" key="5">
    <source>
        <dbReference type="EMBL" id="KAB1479192.1"/>
    </source>
</evidence>
<dbReference type="GO" id="GO:0005524">
    <property type="term" value="F:ATP binding"/>
    <property type="evidence" value="ECO:0007669"/>
    <property type="project" value="UniProtKB-KW"/>
</dbReference>
<dbReference type="Proteomes" id="UP000434554">
    <property type="component" value="Unassembled WGS sequence"/>
</dbReference>
<dbReference type="InterPro" id="IPR003593">
    <property type="entry name" value="AAA+_ATPase"/>
</dbReference>